<feature type="compositionally biased region" description="Polar residues" evidence="6">
    <location>
        <begin position="88"/>
        <end position="100"/>
    </location>
</feature>
<comment type="caution">
    <text evidence="8">The sequence shown here is derived from an EMBL/GenBank/DDBJ whole genome shotgun (WGS) entry which is preliminary data.</text>
</comment>
<dbReference type="RefSeq" id="XP_040718554.1">
    <property type="nucleotide sequence ID" value="XM_040859543.1"/>
</dbReference>
<dbReference type="Gene3D" id="4.10.240.10">
    <property type="entry name" value="Zn(2)-C6 fungal-type DNA-binding domain"/>
    <property type="match status" value="1"/>
</dbReference>
<dbReference type="AlphaFoldDB" id="A0A1Y2EA44"/>
<dbReference type="GeneID" id="63775755"/>
<dbReference type="InterPro" id="IPR001138">
    <property type="entry name" value="Zn2Cys6_DnaBD"/>
</dbReference>
<dbReference type="EMBL" id="MCFJ01000003">
    <property type="protein sequence ID" value="ORY68267.1"/>
    <property type="molecule type" value="Genomic_DNA"/>
</dbReference>
<feature type="domain" description="Zn(2)-C6 fungal-type" evidence="7">
    <location>
        <begin position="42"/>
        <end position="74"/>
    </location>
</feature>
<dbReference type="SUPFAM" id="SSF57701">
    <property type="entry name" value="Zn2/Cys6 DNA-binding domain"/>
    <property type="match status" value="1"/>
</dbReference>
<evidence type="ECO:0000256" key="6">
    <source>
        <dbReference type="SAM" id="MobiDB-lite"/>
    </source>
</evidence>
<accession>A0A1Y2EA44</accession>
<keyword evidence="4" id="KW-0804">Transcription</keyword>
<dbReference type="GO" id="GO:0005634">
    <property type="term" value="C:nucleus"/>
    <property type="evidence" value="ECO:0007669"/>
    <property type="project" value="UniProtKB-SubCell"/>
</dbReference>
<evidence type="ECO:0000313" key="8">
    <source>
        <dbReference type="EMBL" id="ORY68267.1"/>
    </source>
</evidence>
<evidence type="ECO:0000256" key="2">
    <source>
        <dbReference type="ARBA" id="ARBA00022723"/>
    </source>
</evidence>
<protein>
    <recommendedName>
        <fullName evidence="7">Zn(2)-C6 fungal-type domain-containing protein</fullName>
    </recommendedName>
</protein>
<keyword evidence="9" id="KW-1185">Reference proteome</keyword>
<dbReference type="STRING" id="1141098.A0A1Y2EA44"/>
<dbReference type="GO" id="GO:0008270">
    <property type="term" value="F:zinc ion binding"/>
    <property type="evidence" value="ECO:0007669"/>
    <property type="project" value="InterPro"/>
</dbReference>
<dbReference type="InterPro" id="IPR036864">
    <property type="entry name" value="Zn2-C6_fun-type_DNA-bd_sf"/>
</dbReference>
<keyword evidence="5" id="KW-0539">Nucleus</keyword>
<dbReference type="CDD" id="cd00067">
    <property type="entry name" value="GAL4"/>
    <property type="match status" value="1"/>
</dbReference>
<dbReference type="PROSITE" id="PS50048">
    <property type="entry name" value="ZN2_CY6_FUNGAL_2"/>
    <property type="match status" value="1"/>
</dbReference>
<evidence type="ECO:0000313" key="9">
    <source>
        <dbReference type="Proteomes" id="UP000193689"/>
    </source>
</evidence>
<evidence type="ECO:0000256" key="5">
    <source>
        <dbReference type="ARBA" id="ARBA00023242"/>
    </source>
</evidence>
<dbReference type="PROSITE" id="PS00463">
    <property type="entry name" value="ZN2_CY6_FUNGAL_1"/>
    <property type="match status" value="1"/>
</dbReference>
<evidence type="ECO:0000256" key="4">
    <source>
        <dbReference type="ARBA" id="ARBA00023163"/>
    </source>
</evidence>
<dbReference type="PANTHER" id="PTHR47338:SF5">
    <property type="entry name" value="ZN(II)2CYS6 TRANSCRIPTION FACTOR (EUROFUNG)"/>
    <property type="match status" value="1"/>
</dbReference>
<dbReference type="GO" id="GO:0000981">
    <property type="term" value="F:DNA-binding transcription factor activity, RNA polymerase II-specific"/>
    <property type="evidence" value="ECO:0007669"/>
    <property type="project" value="InterPro"/>
</dbReference>
<gene>
    <name evidence="8" type="ORF">BCR38DRAFT_422616</name>
</gene>
<organism evidence="8 9">
    <name type="scientific">Pseudomassariella vexata</name>
    <dbReference type="NCBI Taxonomy" id="1141098"/>
    <lineage>
        <taxon>Eukaryota</taxon>
        <taxon>Fungi</taxon>
        <taxon>Dikarya</taxon>
        <taxon>Ascomycota</taxon>
        <taxon>Pezizomycotina</taxon>
        <taxon>Sordariomycetes</taxon>
        <taxon>Xylariomycetidae</taxon>
        <taxon>Amphisphaeriales</taxon>
        <taxon>Pseudomassariaceae</taxon>
        <taxon>Pseudomassariella</taxon>
    </lineage>
</organism>
<reference evidence="8 9" key="1">
    <citation type="submission" date="2016-07" db="EMBL/GenBank/DDBJ databases">
        <title>Pervasive Adenine N6-methylation of Active Genes in Fungi.</title>
        <authorList>
            <consortium name="DOE Joint Genome Institute"/>
            <person name="Mondo S.J."/>
            <person name="Dannebaum R.O."/>
            <person name="Kuo R.C."/>
            <person name="Labutti K."/>
            <person name="Haridas S."/>
            <person name="Kuo A."/>
            <person name="Salamov A."/>
            <person name="Ahrendt S.R."/>
            <person name="Lipzen A."/>
            <person name="Sullivan W."/>
            <person name="Andreopoulos W.B."/>
            <person name="Clum A."/>
            <person name="Lindquist E."/>
            <person name="Daum C."/>
            <person name="Ramamoorthy G.K."/>
            <person name="Gryganskyi A."/>
            <person name="Culley D."/>
            <person name="Magnuson J.K."/>
            <person name="James T.Y."/>
            <person name="O'Malley M.A."/>
            <person name="Stajich J.E."/>
            <person name="Spatafora J.W."/>
            <person name="Visel A."/>
            <person name="Grigoriev I.V."/>
        </authorList>
    </citation>
    <scope>NUCLEOTIDE SEQUENCE [LARGE SCALE GENOMIC DNA]</scope>
    <source>
        <strain evidence="8 9">CBS 129021</strain>
    </source>
</reference>
<dbReference type="PANTHER" id="PTHR47338">
    <property type="entry name" value="ZN(II)2CYS6 TRANSCRIPTION FACTOR (EUROFUNG)-RELATED"/>
    <property type="match status" value="1"/>
</dbReference>
<sequence>MISNLVYKITNKGCCSVPSCQNFHIKIKISSTMKEGVNRHLACNRCRVRKVRCDGQKPYCKRCANGGAPWECSYQASVKQRPPRRISSDSNSYSPTMNESETPEARDAENLVVPLGFGLTPKDMETLILPQESNTLLPELDSEANAASFSSVYETQLTNKVPDNIITPPDEMQLLGYGMPVETGQISPGTSQAVGDVSELPHGTVEALFKTYFDSCQTICRLFDDRERLYGLMYGTSSEEIALQNAICAHAVPACSQISAWVISPLDSIRGGSTDWSASFYRLARKSLDECGHQGSVMPSLRFLQATILIGIYEQHHAEFGRSWLTASRAVWLMEALQLHKLESGRLMAIDVLDMEEARKALWAASSMMVFISLGSRIMDFVVPEVISASLLQPQGDASFSRLSFSTGEVFRRPYPRPLLVQEGICAADLLCCRIVSHIKRTNHASTAELQPYNFWINHHRLEEMLRHISTRTPEATSPTSPDTPDACAKVVLDILLKALLIVLHEAKLKKMRVSNQNQFDQIRASGNVALQRSLEIAEAVQTSVLPTDARANITLSWAVYVTLQSLLRQQRRDSASWPLDNVELDVNTWSNSNNSESVFHYSTDTNAFLRSGTAMPAVNLFEAAGSMSTSLTGALVLDSFNALQSTLEGWCSKSPIVAFFLGQIKTEMSETDEILDGRFVGLADFTSRNCWPV</sequence>
<proteinExistence type="predicted"/>
<name>A0A1Y2EA44_9PEZI</name>
<comment type="subcellular location">
    <subcellularLocation>
        <location evidence="1">Nucleus</location>
    </subcellularLocation>
</comment>
<evidence type="ECO:0000259" key="7">
    <source>
        <dbReference type="PROSITE" id="PS50048"/>
    </source>
</evidence>
<dbReference type="SMART" id="SM00066">
    <property type="entry name" value="GAL4"/>
    <property type="match status" value="1"/>
</dbReference>
<keyword evidence="2" id="KW-0479">Metal-binding</keyword>
<dbReference type="InterPro" id="IPR050815">
    <property type="entry name" value="TF_fung"/>
</dbReference>
<keyword evidence="3" id="KW-0805">Transcription regulation</keyword>
<dbReference type="InParanoid" id="A0A1Y2EA44"/>
<feature type="region of interest" description="Disordered" evidence="6">
    <location>
        <begin position="81"/>
        <end position="106"/>
    </location>
</feature>
<dbReference type="Proteomes" id="UP000193689">
    <property type="component" value="Unassembled WGS sequence"/>
</dbReference>
<evidence type="ECO:0000256" key="1">
    <source>
        <dbReference type="ARBA" id="ARBA00004123"/>
    </source>
</evidence>
<dbReference type="OrthoDB" id="4356994at2759"/>
<evidence type="ECO:0000256" key="3">
    <source>
        <dbReference type="ARBA" id="ARBA00023015"/>
    </source>
</evidence>
<dbReference type="Pfam" id="PF00172">
    <property type="entry name" value="Zn_clus"/>
    <property type="match status" value="1"/>
</dbReference>
<dbReference type="CDD" id="cd12148">
    <property type="entry name" value="fungal_TF_MHR"/>
    <property type="match status" value="1"/>
</dbReference>